<dbReference type="Proteomes" id="UP000308901">
    <property type="component" value="Unassembled WGS sequence"/>
</dbReference>
<accession>A0A5R8XZA2</accession>
<evidence type="ECO:0000313" key="1">
    <source>
        <dbReference type="EMBL" id="TLP36337.1"/>
    </source>
</evidence>
<comment type="caution">
    <text evidence="1">The sequence shown here is derived from an EMBL/GenBank/DDBJ whole genome shotgun (WGS) entry which is preliminary data.</text>
</comment>
<gene>
    <name evidence="1" type="ORF">FDK22_13815</name>
</gene>
<evidence type="ECO:0000313" key="2">
    <source>
        <dbReference type="Proteomes" id="UP000308901"/>
    </source>
</evidence>
<dbReference type="OrthoDB" id="5338979at2"/>
<dbReference type="AlphaFoldDB" id="A0A5R8XZA2"/>
<dbReference type="RefSeq" id="WP_138153567.1">
    <property type="nucleotide sequence ID" value="NZ_VANU01000006.1"/>
</dbReference>
<dbReference type="EMBL" id="VANU01000006">
    <property type="protein sequence ID" value="TLP36337.1"/>
    <property type="molecule type" value="Genomic_DNA"/>
</dbReference>
<keyword evidence="2" id="KW-1185">Reference proteome</keyword>
<name>A0A5R8XZA2_9BACT</name>
<sequence length="222" mass="25651">MNNFPKQELIIDAILNGVVAAKNNFLFWTNNRLSLSFGPHKIVTIHIAQEIAKIKEDTPEIFINATVSDILRCSLPKRDQFLEFMNHRDLKEGTFSITLDERLEHANDNDSISRVIISVVNNVINSKAEYLDEIERICKMINRDDEYKNSTLDYGIFTFYSDISSEARKKLDKRIPEIINNFDKVVAKYDNLKSSFKGGEINKTQSKGEWSIGCYIIEPFYK</sequence>
<proteinExistence type="predicted"/>
<reference evidence="1 2" key="1">
    <citation type="submission" date="2019-05" db="EMBL/GenBank/DDBJ databases">
        <title>Arcobacter sp. nov., isolated from sea sediment.</title>
        <authorList>
            <person name="Kim W."/>
        </authorList>
    </citation>
    <scope>NUCLEOTIDE SEQUENCE [LARGE SCALE GENOMIC DNA]</scope>
    <source>
        <strain evidence="1 2">CAU 1517</strain>
    </source>
</reference>
<organism evidence="1 2">
    <name type="scientific">Arcobacter arenosus</name>
    <dbReference type="NCBI Taxonomy" id="2576037"/>
    <lineage>
        <taxon>Bacteria</taxon>
        <taxon>Pseudomonadati</taxon>
        <taxon>Campylobacterota</taxon>
        <taxon>Epsilonproteobacteria</taxon>
        <taxon>Campylobacterales</taxon>
        <taxon>Arcobacteraceae</taxon>
        <taxon>Arcobacter</taxon>
    </lineage>
</organism>
<protein>
    <submittedName>
        <fullName evidence="1">Uncharacterized protein</fullName>
    </submittedName>
</protein>